<name>A0A8S1QCY6_9CILI</name>
<evidence type="ECO:0000313" key="2">
    <source>
        <dbReference type="Proteomes" id="UP000692954"/>
    </source>
</evidence>
<sequence>MNFKIKNLNFPVIYYNTYYQVIENQLQFCQYIQILL</sequence>
<dbReference type="EMBL" id="CAJJDN010000101">
    <property type="protein sequence ID" value="CAD8112801.1"/>
    <property type="molecule type" value="Genomic_DNA"/>
</dbReference>
<evidence type="ECO:0000313" key="1">
    <source>
        <dbReference type="EMBL" id="CAD8112801.1"/>
    </source>
</evidence>
<dbReference type="AlphaFoldDB" id="A0A8S1QCY6"/>
<reference evidence="1" key="1">
    <citation type="submission" date="2021-01" db="EMBL/GenBank/DDBJ databases">
        <authorList>
            <consortium name="Genoscope - CEA"/>
            <person name="William W."/>
        </authorList>
    </citation>
    <scope>NUCLEOTIDE SEQUENCE</scope>
</reference>
<protein>
    <submittedName>
        <fullName evidence="1">Uncharacterized protein</fullName>
    </submittedName>
</protein>
<comment type="caution">
    <text evidence="1">The sequence shown here is derived from an EMBL/GenBank/DDBJ whole genome shotgun (WGS) entry which is preliminary data.</text>
</comment>
<organism evidence="1 2">
    <name type="scientific">Paramecium sonneborni</name>
    <dbReference type="NCBI Taxonomy" id="65129"/>
    <lineage>
        <taxon>Eukaryota</taxon>
        <taxon>Sar</taxon>
        <taxon>Alveolata</taxon>
        <taxon>Ciliophora</taxon>
        <taxon>Intramacronucleata</taxon>
        <taxon>Oligohymenophorea</taxon>
        <taxon>Peniculida</taxon>
        <taxon>Parameciidae</taxon>
        <taxon>Paramecium</taxon>
    </lineage>
</organism>
<dbReference type="Proteomes" id="UP000692954">
    <property type="component" value="Unassembled WGS sequence"/>
</dbReference>
<keyword evidence="2" id="KW-1185">Reference proteome</keyword>
<gene>
    <name evidence="1" type="ORF">PSON_ATCC_30995.1.T1010191</name>
</gene>
<proteinExistence type="predicted"/>
<accession>A0A8S1QCY6</accession>